<accession>A0AAJ0GXQ5</accession>
<dbReference type="EMBL" id="JAUDZG010000002">
    <property type="protein sequence ID" value="KAK3308113.1"/>
    <property type="molecule type" value="Genomic_DNA"/>
</dbReference>
<protein>
    <submittedName>
        <fullName evidence="2">Uncharacterized protein</fullName>
    </submittedName>
</protein>
<feature type="region of interest" description="Disordered" evidence="1">
    <location>
        <begin position="43"/>
        <end position="71"/>
    </location>
</feature>
<dbReference type="Proteomes" id="UP001273166">
    <property type="component" value="Unassembled WGS sequence"/>
</dbReference>
<organism evidence="2 3">
    <name type="scientific">Chaetomium strumarium</name>
    <dbReference type="NCBI Taxonomy" id="1170767"/>
    <lineage>
        <taxon>Eukaryota</taxon>
        <taxon>Fungi</taxon>
        <taxon>Dikarya</taxon>
        <taxon>Ascomycota</taxon>
        <taxon>Pezizomycotina</taxon>
        <taxon>Sordariomycetes</taxon>
        <taxon>Sordariomycetidae</taxon>
        <taxon>Sordariales</taxon>
        <taxon>Chaetomiaceae</taxon>
        <taxon>Chaetomium</taxon>
    </lineage>
</organism>
<dbReference type="RefSeq" id="XP_062723893.1">
    <property type="nucleotide sequence ID" value="XM_062871512.1"/>
</dbReference>
<gene>
    <name evidence="2" type="ORF">B0T15DRAFT_98447</name>
</gene>
<reference evidence="2" key="1">
    <citation type="journal article" date="2023" name="Mol. Phylogenet. Evol.">
        <title>Genome-scale phylogeny and comparative genomics of the fungal order Sordariales.</title>
        <authorList>
            <person name="Hensen N."/>
            <person name="Bonometti L."/>
            <person name="Westerberg I."/>
            <person name="Brannstrom I.O."/>
            <person name="Guillou S."/>
            <person name="Cros-Aarteil S."/>
            <person name="Calhoun S."/>
            <person name="Haridas S."/>
            <person name="Kuo A."/>
            <person name="Mondo S."/>
            <person name="Pangilinan J."/>
            <person name="Riley R."/>
            <person name="LaButti K."/>
            <person name="Andreopoulos B."/>
            <person name="Lipzen A."/>
            <person name="Chen C."/>
            <person name="Yan M."/>
            <person name="Daum C."/>
            <person name="Ng V."/>
            <person name="Clum A."/>
            <person name="Steindorff A."/>
            <person name="Ohm R.A."/>
            <person name="Martin F."/>
            <person name="Silar P."/>
            <person name="Natvig D.O."/>
            <person name="Lalanne C."/>
            <person name="Gautier V."/>
            <person name="Ament-Velasquez S.L."/>
            <person name="Kruys A."/>
            <person name="Hutchinson M.I."/>
            <person name="Powell A.J."/>
            <person name="Barry K."/>
            <person name="Miller A.N."/>
            <person name="Grigoriev I.V."/>
            <person name="Debuchy R."/>
            <person name="Gladieux P."/>
            <person name="Hiltunen Thoren M."/>
            <person name="Johannesson H."/>
        </authorList>
    </citation>
    <scope>NUCLEOTIDE SEQUENCE</scope>
    <source>
        <strain evidence="2">CBS 333.67</strain>
    </source>
</reference>
<sequence>MASAKFCLRLRPLLTHTLGLSAGRNGADPASLGVPIDRIMGGKSGDHEAWRRVHTGNGFGSPRSGKMTTID</sequence>
<evidence type="ECO:0000313" key="2">
    <source>
        <dbReference type="EMBL" id="KAK3308113.1"/>
    </source>
</evidence>
<dbReference type="AlphaFoldDB" id="A0AAJ0GXQ5"/>
<proteinExistence type="predicted"/>
<reference evidence="2" key="2">
    <citation type="submission" date="2023-06" db="EMBL/GenBank/DDBJ databases">
        <authorList>
            <consortium name="Lawrence Berkeley National Laboratory"/>
            <person name="Mondo S.J."/>
            <person name="Hensen N."/>
            <person name="Bonometti L."/>
            <person name="Westerberg I."/>
            <person name="Brannstrom I.O."/>
            <person name="Guillou S."/>
            <person name="Cros-Aarteil S."/>
            <person name="Calhoun S."/>
            <person name="Haridas S."/>
            <person name="Kuo A."/>
            <person name="Pangilinan J."/>
            <person name="Riley R."/>
            <person name="Labutti K."/>
            <person name="Andreopoulos B."/>
            <person name="Lipzen A."/>
            <person name="Chen C."/>
            <person name="Yanf M."/>
            <person name="Daum C."/>
            <person name="Ng V."/>
            <person name="Clum A."/>
            <person name="Steindorff A."/>
            <person name="Ohm R."/>
            <person name="Martin F."/>
            <person name="Silar P."/>
            <person name="Natvig D."/>
            <person name="Lalanne C."/>
            <person name="Gautier V."/>
            <person name="Ament-Velasquez S.L."/>
            <person name="Kruys A."/>
            <person name="Hutchinson M.I."/>
            <person name="Powell A.J."/>
            <person name="Barry K."/>
            <person name="Miller A.N."/>
            <person name="Grigoriev I.V."/>
            <person name="Debuchy R."/>
            <person name="Gladieux P."/>
            <person name="Thoren M.H."/>
            <person name="Johannesson H."/>
        </authorList>
    </citation>
    <scope>NUCLEOTIDE SEQUENCE</scope>
    <source>
        <strain evidence="2">CBS 333.67</strain>
    </source>
</reference>
<name>A0AAJ0GXQ5_9PEZI</name>
<comment type="caution">
    <text evidence="2">The sequence shown here is derived from an EMBL/GenBank/DDBJ whole genome shotgun (WGS) entry which is preliminary data.</text>
</comment>
<evidence type="ECO:0000313" key="3">
    <source>
        <dbReference type="Proteomes" id="UP001273166"/>
    </source>
</evidence>
<keyword evidence="3" id="KW-1185">Reference proteome</keyword>
<evidence type="ECO:0000256" key="1">
    <source>
        <dbReference type="SAM" id="MobiDB-lite"/>
    </source>
</evidence>
<dbReference type="GeneID" id="87890341"/>